<proteinExistence type="predicted"/>
<evidence type="ECO:0000313" key="3">
    <source>
        <dbReference type="Proteomes" id="UP000269708"/>
    </source>
</evidence>
<feature type="transmembrane region" description="Helical" evidence="1">
    <location>
        <begin position="65"/>
        <end position="85"/>
    </location>
</feature>
<dbReference type="Proteomes" id="UP000269708">
    <property type="component" value="Unassembled WGS sequence"/>
</dbReference>
<comment type="caution">
    <text evidence="2">The sequence shown here is derived from an EMBL/GenBank/DDBJ whole genome shotgun (WGS) entry which is preliminary data.</text>
</comment>
<evidence type="ECO:0000313" key="2">
    <source>
        <dbReference type="EMBL" id="RPE77081.1"/>
    </source>
</evidence>
<sequence length="105" mass="11499">MLRAEIITADAVAKEYRLSEPLAREIVAEETQRALRRSWVAWLVFLAGLGLAGFLYFVPGSDKTAAVWVLLGSMGAWMLAGRYLAGPAIRKAAKDKAARLAQLHD</sequence>
<name>A0A3N4VBL4_9GAMM</name>
<protein>
    <submittedName>
        <fullName evidence="2">Uncharacterized protein</fullName>
    </submittedName>
</protein>
<gene>
    <name evidence="2" type="ORF">EDC50_2337</name>
</gene>
<dbReference type="EMBL" id="RKQN01000003">
    <property type="protein sequence ID" value="RPE77081.1"/>
    <property type="molecule type" value="Genomic_DNA"/>
</dbReference>
<evidence type="ECO:0000256" key="1">
    <source>
        <dbReference type="SAM" id="Phobius"/>
    </source>
</evidence>
<keyword evidence="1" id="KW-0812">Transmembrane</keyword>
<keyword evidence="1" id="KW-1133">Transmembrane helix</keyword>
<reference evidence="2 3" key="1">
    <citation type="submission" date="2018-11" db="EMBL/GenBank/DDBJ databases">
        <title>Genomic Encyclopedia of Type Strains, Phase IV (KMG-IV): sequencing the most valuable type-strain genomes for metagenomic binning, comparative biology and taxonomic classification.</title>
        <authorList>
            <person name="Goeker M."/>
        </authorList>
    </citation>
    <scope>NUCLEOTIDE SEQUENCE [LARGE SCALE GENOMIC DNA]</scope>
    <source>
        <strain evidence="2 3">DSM 25623</strain>
    </source>
</reference>
<dbReference type="AlphaFoldDB" id="A0A3N4VBL4"/>
<keyword evidence="3" id="KW-1185">Reference proteome</keyword>
<accession>A0A3N4VBL4</accession>
<feature type="transmembrane region" description="Helical" evidence="1">
    <location>
        <begin position="39"/>
        <end position="59"/>
    </location>
</feature>
<organism evidence="2 3">
    <name type="scientific">Vulcaniibacterium tengchongense</name>
    <dbReference type="NCBI Taxonomy" id="1273429"/>
    <lineage>
        <taxon>Bacteria</taxon>
        <taxon>Pseudomonadati</taxon>
        <taxon>Pseudomonadota</taxon>
        <taxon>Gammaproteobacteria</taxon>
        <taxon>Lysobacterales</taxon>
        <taxon>Lysobacteraceae</taxon>
        <taxon>Vulcaniibacterium</taxon>
    </lineage>
</organism>
<keyword evidence="1" id="KW-0472">Membrane</keyword>